<protein>
    <recommendedName>
        <fullName evidence="2">RelA/SpoT domain-containing protein</fullName>
    </recommendedName>
</protein>
<dbReference type="PANTHER" id="PTHR21262">
    <property type="entry name" value="GUANOSINE-3',5'-BIS DIPHOSPHATE 3'-PYROPHOSPHOHYDROLASE"/>
    <property type="match status" value="1"/>
</dbReference>
<dbReference type="GO" id="GO:0015969">
    <property type="term" value="P:guanosine tetraphosphate metabolic process"/>
    <property type="evidence" value="ECO:0007669"/>
    <property type="project" value="InterPro"/>
</dbReference>
<gene>
    <name evidence="3" type="ORF">PSIN1315_LOCUS3953</name>
</gene>
<feature type="region of interest" description="Disordered" evidence="1">
    <location>
        <begin position="93"/>
        <end position="165"/>
    </location>
</feature>
<dbReference type="Pfam" id="PF04607">
    <property type="entry name" value="RelA_SpoT"/>
    <property type="match status" value="1"/>
</dbReference>
<dbReference type="AlphaFoldDB" id="A0A7S3F8I2"/>
<proteinExistence type="predicted"/>
<feature type="compositionally biased region" description="Low complexity" evidence="1">
    <location>
        <begin position="135"/>
        <end position="151"/>
    </location>
</feature>
<dbReference type="GO" id="GO:0009507">
    <property type="term" value="C:chloroplast"/>
    <property type="evidence" value="ECO:0007669"/>
    <property type="project" value="TreeGrafter"/>
</dbReference>
<dbReference type="PANTHER" id="PTHR21262:SF31">
    <property type="entry name" value="GTP PYROPHOSPHOKINASE"/>
    <property type="match status" value="1"/>
</dbReference>
<evidence type="ECO:0000259" key="2">
    <source>
        <dbReference type="SMART" id="SM00954"/>
    </source>
</evidence>
<dbReference type="Gene3D" id="3.30.460.10">
    <property type="entry name" value="Beta Polymerase, domain 2"/>
    <property type="match status" value="1"/>
</dbReference>
<feature type="compositionally biased region" description="Low complexity" evidence="1">
    <location>
        <begin position="118"/>
        <end position="127"/>
    </location>
</feature>
<accession>A0A7S3F8I2</accession>
<dbReference type="Pfam" id="PF13328">
    <property type="entry name" value="HD_4"/>
    <property type="match status" value="1"/>
</dbReference>
<name>A0A7S3F8I2_9VIRI</name>
<sequence>MVVTPLLATAGFQVAKGGESSALGAKDRRSSAAGAAGRGAPRRDGALSSALRNGDGGGGGARPASQRASADLTAGAGAVPDAVLLGRSPVGCTPPISSSPHSLSLSAPDSRLRAGSDPSSLRRSSLRPPRPQWGSRTSELASASTSSLADAGVEGGPGGSPADYGVEGARLAAEAQAAARQQREVQMAEEVRAELAAASARAPILGASAAVARAYVFARSVHEGQRVLTAGGRFVAPDGGSVNVKCLAVAEILARMGLDEETVAAGMLHAALDHSMTTPHDLQTSVGEGEALLAERISRAVRVSEQELPPLDDHAAVSETLENMREMLLGLDDARATLAALAVRLHELRSLDDWGVSEADQQVLAHETLALLTPLADRIGVWGLKAEMEDLCFRVTQPLAYEHLSRDVGRVTETQRAGVGDEVERLAAELDARGIRYEGISGRRKGLYSIWRKMQTKSKRVDQVLDKRGVRVIVSSEADCYRAMEAIKAIYRPIARPRKKAPPPGTSAEDVGYRIKDYIKSPKENGYQSLHATVAMMPGGETLEVQVRSAEMHFAAEWGVAAHWRYKEAAHATRKPAVAAPGFTSLDRKVACARFTLSAYTDLSGSAARPGSSPGVASSGSLAGSLLESNAARAFVSAEASQSVGEAVEPVMILERRRGAAVAVRKLPPGATAADLLASSPSMRGQLIVNASPVEEGELAMDAPLSTGDVVEWTAPRDEEGAGGDYLACQQGNDLDQLLLRARLSGRRCAAVERS</sequence>
<organism evidence="3">
    <name type="scientific">Prasinoderma singulare</name>
    <dbReference type="NCBI Taxonomy" id="676789"/>
    <lineage>
        <taxon>Eukaryota</taxon>
        <taxon>Viridiplantae</taxon>
        <taxon>Prasinodermophyta</taxon>
        <taxon>Prasinodermophyceae</taxon>
        <taxon>Prasinodermales</taxon>
        <taxon>Prasinodermaceae</taxon>
        <taxon>Prasinoderma</taxon>
    </lineage>
</organism>
<dbReference type="CDD" id="cd05399">
    <property type="entry name" value="NT_Rel-Spo_like"/>
    <property type="match status" value="1"/>
</dbReference>
<dbReference type="SUPFAM" id="SSF81301">
    <property type="entry name" value="Nucleotidyltransferase"/>
    <property type="match status" value="1"/>
</dbReference>
<feature type="region of interest" description="Disordered" evidence="1">
    <location>
        <begin position="16"/>
        <end position="73"/>
    </location>
</feature>
<dbReference type="SMART" id="SM00954">
    <property type="entry name" value="RelA_SpoT"/>
    <property type="match status" value="1"/>
</dbReference>
<feature type="compositionally biased region" description="Low complexity" evidence="1">
    <location>
        <begin position="94"/>
        <end position="109"/>
    </location>
</feature>
<dbReference type="InterPro" id="IPR007685">
    <property type="entry name" value="RelA_SpoT"/>
</dbReference>
<dbReference type="EMBL" id="HBHY01006130">
    <property type="protein sequence ID" value="CAE0132433.1"/>
    <property type="molecule type" value="Transcribed_RNA"/>
</dbReference>
<dbReference type="Gene3D" id="1.10.3210.10">
    <property type="entry name" value="Hypothetical protein af1432"/>
    <property type="match status" value="1"/>
</dbReference>
<reference evidence="3" key="1">
    <citation type="submission" date="2021-01" db="EMBL/GenBank/DDBJ databases">
        <authorList>
            <person name="Corre E."/>
            <person name="Pelletier E."/>
            <person name="Niang G."/>
            <person name="Scheremetjew M."/>
            <person name="Finn R."/>
            <person name="Kale V."/>
            <person name="Holt S."/>
            <person name="Cochrane G."/>
            <person name="Meng A."/>
            <person name="Brown T."/>
            <person name="Cohen L."/>
        </authorList>
    </citation>
    <scope>NUCLEOTIDE SEQUENCE</scope>
    <source>
        <strain evidence="3">RCC927</strain>
    </source>
</reference>
<evidence type="ECO:0000256" key="1">
    <source>
        <dbReference type="SAM" id="MobiDB-lite"/>
    </source>
</evidence>
<feature type="domain" description="RelA/SpoT" evidence="2">
    <location>
        <begin position="442"/>
        <end position="570"/>
    </location>
</feature>
<evidence type="ECO:0000313" key="3">
    <source>
        <dbReference type="EMBL" id="CAE0132433.1"/>
    </source>
</evidence>
<dbReference type="SUPFAM" id="SSF109604">
    <property type="entry name" value="HD-domain/PDEase-like"/>
    <property type="match status" value="1"/>
</dbReference>
<dbReference type="InterPro" id="IPR043519">
    <property type="entry name" value="NT_sf"/>
</dbReference>